<name>A0A7W9EWI7_9SPHN</name>
<sequence length="187" mass="19811">MRVLACSTAVLMSAAATAGSYATQDVAGWMVAASKDGHGCFVTKTFNRTGATTVLLGLDRSGGNRLSVLNSNWSIKPKDRLKLDFALSHGAYPKHFAIGIASDDKQGFVTNFEAQFLAYFAKSEFLNIARGDVPVERLNLAGSGPATVELKKCVAAQRAPSSTDETAPDTGDIPTDPFAPRSREPKG</sequence>
<feature type="signal peptide" evidence="2">
    <location>
        <begin position="1"/>
        <end position="18"/>
    </location>
</feature>
<feature type="chain" id="PRO_5031273022" evidence="2">
    <location>
        <begin position="19"/>
        <end position="187"/>
    </location>
</feature>
<comment type="caution">
    <text evidence="3">The sequence shown here is derived from an EMBL/GenBank/DDBJ whole genome shotgun (WGS) entry which is preliminary data.</text>
</comment>
<evidence type="ECO:0000313" key="4">
    <source>
        <dbReference type="Proteomes" id="UP000546200"/>
    </source>
</evidence>
<evidence type="ECO:0000313" key="3">
    <source>
        <dbReference type="EMBL" id="MBB5715583.1"/>
    </source>
</evidence>
<organism evidence="3 4">
    <name type="scientific">Sphingomonas aerophila</name>
    <dbReference type="NCBI Taxonomy" id="1344948"/>
    <lineage>
        <taxon>Bacteria</taxon>
        <taxon>Pseudomonadati</taxon>
        <taxon>Pseudomonadota</taxon>
        <taxon>Alphaproteobacteria</taxon>
        <taxon>Sphingomonadales</taxon>
        <taxon>Sphingomonadaceae</taxon>
        <taxon>Sphingomonas</taxon>
    </lineage>
</organism>
<keyword evidence="2" id="KW-0732">Signal</keyword>
<evidence type="ECO:0000256" key="1">
    <source>
        <dbReference type="SAM" id="MobiDB-lite"/>
    </source>
</evidence>
<proteinExistence type="predicted"/>
<dbReference type="Proteomes" id="UP000546200">
    <property type="component" value="Unassembled WGS sequence"/>
</dbReference>
<dbReference type="AlphaFoldDB" id="A0A7W9EWI7"/>
<reference evidence="3 4" key="1">
    <citation type="submission" date="2020-08" db="EMBL/GenBank/DDBJ databases">
        <title>Genomic Encyclopedia of Type Strains, Phase IV (KMG-IV): sequencing the most valuable type-strain genomes for metagenomic binning, comparative biology and taxonomic classification.</title>
        <authorList>
            <person name="Goeker M."/>
        </authorList>
    </citation>
    <scope>NUCLEOTIDE SEQUENCE [LARGE SCALE GENOMIC DNA]</scope>
    <source>
        <strain evidence="3 4">DSM 100044</strain>
    </source>
</reference>
<accession>A0A7W9EWI7</accession>
<gene>
    <name evidence="3" type="ORF">FHS94_002438</name>
</gene>
<keyword evidence="4" id="KW-1185">Reference proteome</keyword>
<feature type="region of interest" description="Disordered" evidence="1">
    <location>
        <begin position="155"/>
        <end position="187"/>
    </location>
</feature>
<evidence type="ECO:0000256" key="2">
    <source>
        <dbReference type="SAM" id="SignalP"/>
    </source>
</evidence>
<protein>
    <submittedName>
        <fullName evidence="3">Uncharacterized protein</fullName>
    </submittedName>
</protein>
<dbReference type="EMBL" id="JACIJK010000007">
    <property type="protein sequence ID" value="MBB5715583.1"/>
    <property type="molecule type" value="Genomic_DNA"/>
</dbReference>